<name>A0ABT4VMS7_9HYPH</name>
<dbReference type="EMBL" id="JAPJZH010000006">
    <property type="protein sequence ID" value="MDA4846018.1"/>
    <property type="molecule type" value="Genomic_DNA"/>
</dbReference>
<organism evidence="2 3">
    <name type="scientific">Hoeflea poritis</name>
    <dbReference type="NCBI Taxonomy" id="2993659"/>
    <lineage>
        <taxon>Bacteria</taxon>
        <taxon>Pseudomonadati</taxon>
        <taxon>Pseudomonadota</taxon>
        <taxon>Alphaproteobacteria</taxon>
        <taxon>Hyphomicrobiales</taxon>
        <taxon>Rhizobiaceae</taxon>
        <taxon>Hoeflea</taxon>
    </lineage>
</organism>
<dbReference type="RefSeq" id="WP_271089737.1">
    <property type="nucleotide sequence ID" value="NZ_JAPJZH010000006.1"/>
</dbReference>
<gene>
    <name evidence="2" type="ORF">OOZ53_11705</name>
</gene>
<feature type="domain" description="Glycosyl transferase family 25" evidence="1">
    <location>
        <begin position="17"/>
        <end position="158"/>
    </location>
</feature>
<accession>A0ABT4VMS7</accession>
<sequence>MRRESVTRQMRQFPSALDWQLVSGYGADDAALGRHYDAALNRRYSKRPLSDGEIAVYAGHRKMMRQFLETGQPFGLFLEDDFACRDVASRWRHLFTHVDDIMVGKDMLKLFDFGPPKSGFAEQDTHGPIEMVKPLSVGAGAVGYLLSREGAQKILSRQRVFRQIDEDIKYFWELGLDIWAVRPQMVREISDVLGGSFLEAERNAIKQRHKNIATSIKGNYLALRKMALNRLHRTVSAQRSRN</sequence>
<proteinExistence type="predicted"/>
<dbReference type="InterPro" id="IPR002654">
    <property type="entry name" value="Glyco_trans_25"/>
</dbReference>
<evidence type="ECO:0000259" key="1">
    <source>
        <dbReference type="Pfam" id="PF01755"/>
    </source>
</evidence>
<comment type="caution">
    <text evidence="2">The sequence shown here is derived from an EMBL/GenBank/DDBJ whole genome shotgun (WGS) entry which is preliminary data.</text>
</comment>
<dbReference type="CDD" id="cd06532">
    <property type="entry name" value="Glyco_transf_25"/>
    <property type="match status" value="1"/>
</dbReference>
<evidence type="ECO:0000313" key="2">
    <source>
        <dbReference type="EMBL" id="MDA4846018.1"/>
    </source>
</evidence>
<evidence type="ECO:0000313" key="3">
    <source>
        <dbReference type="Proteomes" id="UP001148313"/>
    </source>
</evidence>
<keyword evidence="3" id="KW-1185">Reference proteome</keyword>
<protein>
    <submittedName>
        <fullName evidence="2">Glycosyltransferase family 25 protein</fullName>
    </submittedName>
</protein>
<reference evidence="2" key="1">
    <citation type="submission" date="2022-11" db="EMBL/GenBank/DDBJ databases">
        <title>Hoeflea poritis sp. nov., isolated from scleractinian coral Porites lutea.</title>
        <authorList>
            <person name="Zhang G."/>
            <person name="Wei Q."/>
            <person name="Cai L."/>
        </authorList>
    </citation>
    <scope>NUCLEOTIDE SEQUENCE</scope>
    <source>
        <strain evidence="2">E7-10</strain>
    </source>
</reference>
<dbReference type="Pfam" id="PF01755">
    <property type="entry name" value="Glyco_transf_25"/>
    <property type="match status" value="1"/>
</dbReference>
<dbReference type="Proteomes" id="UP001148313">
    <property type="component" value="Unassembled WGS sequence"/>
</dbReference>